<feature type="domain" description="Pseudouridine synthase RsuA/RluA-like" evidence="1">
    <location>
        <begin position="184"/>
        <end position="305"/>
    </location>
</feature>
<evidence type="ECO:0000313" key="2">
    <source>
        <dbReference type="EMBL" id="CAI3997300.1"/>
    </source>
</evidence>
<keyword evidence="5" id="KW-1185">Reference proteome</keyword>
<dbReference type="GO" id="GO:0160141">
    <property type="term" value="F:23S rRNA pseudouridine(955/2504/2580) synthase activity"/>
    <property type="evidence" value="ECO:0007669"/>
    <property type="project" value="UniProtKB-EC"/>
</dbReference>
<reference evidence="3" key="2">
    <citation type="submission" date="2024-04" db="EMBL/GenBank/DDBJ databases">
        <authorList>
            <person name="Chen Y."/>
            <person name="Shah S."/>
            <person name="Dougan E. K."/>
            <person name="Thang M."/>
            <person name="Chan C."/>
        </authorList>
    </citation>
    <scope>NUCLEOTIDE SEQUENCE [LARGE SCALE GENOMIC DNA]</scope>
</reference>
<organism evidence="2">
    <name type="scientific">Cladocopium goreaui</name>
    <dbReference type="NCBI Taxonomy" id="2562237"/>
    <lineage>
        <taxon>Eukaryota</taxon>
        <taxon>Sar</taxon>
        <taxon>Alveolata</taxon>
        <taxon>Dinophyceae</taxon>
        <taxon>Suessiales</taxon>
        <taxon>Symbiodiniaceae</taxon>
        <taxon>Cladocopium</taxon>
    </lineage>
</organism>
<dbReference type="GO" id="GO:0000455">
    <property type="term" value="P:enzyme-directed rRNA pseudouridine synthesis"/>
    <property type="evidence" value="ECO:0007669"/>
    <property type="project" value="TreeGrafter"/>
</dbReference>
<dbReference type="EMBL" id="CAMXCT020002317">
    <property type="protein sequence ID" value="CAL1150675.1"/>
    <property type="molecule type" value="Genomic_DNA"/>
</dbReference>
<dbReference type="Gene3D" id="3.30.2350.10">
    <property type="entry name" value="Pseudouridine synthase"/>
    <property type="match status" value="1"/>
</dbReference>
<dbReference type="InterPro" id="IPR050188">
    <property type="entry name" value="RluA_PseudoU_synthase"/>
</dbReference>
<dbReference type="GO" id="GO:0003723">
    <property type="term" value="F:RNA binding"/>
    <property type="evidence" value="ECO:0007669"/>
    <property type="project" value="InterPro"/>
</dbReference>
<accession>A0A9P1CTQ0</accession>
<evidence type="ECO:0000259" key="1">
    <source>
        <dbReference type="Pfam" id="PF00849"/>
    </source>
</evidence>
<evidence type="ECO:0000313" key="4">
    <source>
        <dbReference type="EMBL" id="CAL4784612.1"/>
    </source>
</evidence>
<dbReference type="Pfam" id="PF00849">
    <property type="entry name" value="PseudoU_synth_2"/>
    <property type="match status" value="1"/>
</dbReference>
<feature type="non-terminal residue" evidence="2">
    <location>
        <position position="1"/>
    </location>
</feature>
<dbReference type="InterPro" id="IPR006224">
    <property type="entry name" value="PsdUridine_synth_RluA-like_CS"/>
</dbReference>
<dbReference type="AlphaFoldDB" id="A0A9P1CTQ0"/>
<dbReference type="InterPro" id="IPR020103">
    <property type="entry name" value="PsdUridine_synth_cat_dom_sf"/>
</dbReference>
<dbReference type="PANTHER" id="PTHR21600:SF92">
    <property type="entry name" value="RIBOSOMAL LARGE SUBUNIT PSEUDOURIDINE SYNTHASE C"/>
    <property type="match status" value="1"/>
</dbReference>
<dbReference type="Proteomes" id="UP001152797">
    <property type="component" value="Unassembled WGS sequence"/>
</dbReference>
<dbReference type="InterPro" id="IPR006145">
    <property type="entry name" value="PsdUridine_synth_RsuA/RluA"/>
</dbReference>
<dbReference type="PROSITE" id="PS01129">
    <property type="entry name" value="PSI_RLU"/>
    <property type="match status" value="1"/>
</dbReference>
<proteinExistence type="predicted"/>
<protein>
    <submittedName>
        <fullName evidence="4">Ribosomal large subunit pseudouridine synthase D (23S rRNA pseudouridine(1911/1915/1917) synthase) (rRNA pseudouridylate synthase D) (rRNA-uridine isomerase D)</fullName>
    </submittedName>
</protein>
<dbReference type="PANTHER" id="PTHR21600">
    <property type="entry name" value="MITOCHONDRIAL RNA PSEUDOURIDINE SYNTHASE"/>
    <property type="match status" value="1"/>
</dbReference>
<gene>
    <name evidence="2" type="ORF">C1SCF055_LOCUS23696</name>
</gene>
<dbReference type="EMBL" id="CAMXCT030002317">
    <property type="protein sequence ID" value="CAL4784612.1"/>
    <property type="molecule type" value="Genomic_DNA"/>
</dbReference>
<comment type="caution">
    <text evidence="2">The sequence shown here is derived from an EMBL/GenBank/DDBJ whole genome shotgun (WGS) entry which is preliminary data.</text>
</comment>
<keyword evidence="4" id="KW-0413">Isomerase</keyword>
<sequence>MVTTDLPLIHVLCEGGREVAPLLQHMQEFSLQELGNIAWCYGTLQLHDPTVLDAVASRSALLLKDPGISEGLDGAHSVATTILCLVQAFTDLKMSDTVQEYATALQHLAAEMDEMSTNAMDAEMSPVKEEDDDSSPSVLRENPHVQLLFKPPSWVVGGDTPGKARSMARWFQARSSHAIAWDPEADFGFVHRLDRDTSGLLLCAKTYVGYFAAKFQFNNRRVQKNYIALCQGRFQKAPLTMDFPLRTTEIAPGISRSRVDENGQTALTEVLKVVHLSDSQEQAWSLLSLRLHTGRTHQIRAHCSHMGHPLAGDEAYGGRSPAPCRVFLHAFRLQINLNISGAAWDIDEESPLPPDLQEVLEQLQPESSADSASTLLQSCRDKKIRTRFCRFL</sequence>
<dbReference type="EMBL" id="CAMXCT010002317">
    <property type="protein sequence ID" value="CAI3997300.1"/>
    <property type="molecule type" value="Genomic_DNA"/>
</dbReference>
<reference evidence="2" key="1">
    <citation type="submission" date="2022-10" db="EMBL/GenBank/DDBJ databases">
        <authorList>
            <person name="Chen Y."/>
            <person name="Dougan E. K."/>
            <person name="Chan C."/>
            <person name="Rhodes N."/>
            <person name="Thang M."/>
        </authorList>
    </citation>
    <scope>NUCLEOTIDE SEQUENCE</scope>
</reference>
<dbReference type="CDD" id="cd02869">
    <property type="entry name" value="PseudoU_synth_RluA_like"/>
    <property type="match status" value="1"/>
</dbReference>
<dbReference type="OrthoDB" id="416038at2759"/>
<evidence type="ECO:0000313" key="3">
    <source>
        <dbReference type="EMBL" id="CAL1150675.1"/>
    </source>
</evidence>
<name>A0A9P1CTQ0_9DINO</name>
<dbReference type="SUPFAM" id="SSF55120">
    <property type="entry name" value="Pseudouridine synthase"/>
    <property type="match status" value="1"/>
</dbReference>
<evidence type="ECO:0000313" key="5">
    <source>
        <dbReference type="Proteomes" id="UP001152797"/>
    </source>
</evidence>